<dbReference type="Proteomes" id="UP000298616">
    <property type="component" value="Chromosome"/>
</dbReference>
<dbReference type="KEGG" id="fpf:DCC35_03370"/>
<feature type="domain" description="Carboxyltransferase" evidence="4">
    <location>
        <begin position="2"/>
        <end position="206"/>
    </location>
</feature>
<dbReference type="Gene3D" id="2.40.100.10">
    <property type="entry name" value="Cyclophilin-like"/>
    <property type="match status" value="1"/>
</dbReference>
<evidence type="ECO:0000256" key="2">
    <source>
        <dbReference type="ARBA" id="ARBA00022801"/>
    </source>
</evidence>
<dbReference type="InterPro" id="IPR029000">
    <property type="entry name" value="Cyclophilin-like_dom_sf"/>
</dbReference>
<name>A0A4D7JQM9_9BACT</name>
<dbReference type="InterPro" id="IPR010016">
    <property type="entry name" value="PxpB"/>
</dbReference>
<gene>
    <name evidence="5" type="ORF">DCC35_03370</name>
</gene>
<dbReference type="EMBL" id="CP028923">
    <property type="protein sequence ID" value="QCK13866.1"/>
    <property type="molecule type" value="Genomic_DNA"/>
</dbReference>
<dbReference type="NCBIfam" id="TIGR00370">
    <property type="entry name" value="5-oxoprolinase subunit PxpB"/>
    <property type="match status" value="1"/>
</dbReference>
<protein>
    <submittedName>
        <fullName evidence="5">Allophanate hydrolase</fullName>
    </submittedName>
</protein>
<evidence type="ECO:0000313" key="5">
    <source>
        <dbReference type="EMBL" id="QCK13866.1"/>
    </source>
</evidence>
<dbReference type="SMART" id="SM00796">
    <property type="entry name" value="AHS1"/>
    <property type="match status" value="1"/>
</dbReference>
<evidence type="ECO:0000259" key="4">
    <source>
        <dbReference type="SMART" id="SM00796"/>
    </source>
</evidence>
<keyword evidence="6" id="KW-1185">Reference proteome</keyword>
<dbReference type="Gene3D" id="3.30.1360.40">
    <property type="match status" value="1"/>
</dbReference>
<dbReference type="InterPro" id="IPR003833">
    <property type="entry name" value="CT_C_D"/>
</dbReference>
<keyword evidence="1" id="KW-0547">Nucleotide-binding</keyword>
<dbReference type="SUPFAM" id="SSF160467">
    <property type="entry name" value="PH0987 N-terminal domain-like"/>
    <property type="match status" value="1"/>
</dbReference>
<evidence type="ECO:0000256" key="1">
    <source>
        <dbReference type="ARBA" id="ARBA00022741"/>
    </source>
</evidence>
<dbReference type="PANTHER" id="PTHR34698:SF2">
    <property type="entry name" value="5-OXOPROLINASE SUBUNIT B"/>
    <property type="match status" value="1"/>
</dbReference>
<dbReference type="AlphaFoldDB" id="A0A4D7JQM9"/>
<dbReference type="RefSeq" id="WP_137089457.1">
    <property type="nucleotide sequence ID" value="NZ_CP028923.1"/>
</dbReference>
<keyword evidence="2 5" id="KW-0378">Hydrolase</keyword>
<sequence length="230" mass="26017">MLKIKHLGSKALLVEFRQNIDLKINKKVYQLDYLIKSKNLEGVNYTIPAFCSLTVGFDPGKISYFVLSEFIKALASENLDEGKDFNNKGNKHTIPVCYDKRLAIDIEEVKQQTGLNRKQIIEQHTSKEYTVLMTGFLPGFVYLGKVSTQLQCRRKRSPELNIAAGSVGLAGSQTGIYPFESPGGWQIIGRTPVKTLDLFEEDTFLFKGGDKVKFESITYEKFEQMITGNR</sequence>
<reference evidence="5 6" key="1">
    <citation type="submission" date="2018-04" db="EMBL/GenBank/DDBJ databases">
        <title>Complete genome uncultured novel isolate.</title>
        <authorList>
            <person name="Merlino G."/>
        </authorList>
    </citation>
    <scope>NUCLEOTIDE SEQUENCE [LARGE SCALE GENOMIC DNA]</scope>
    <source>
        <strain evidence="6">R1DC9</strain>
    </source>
</reference>
<dbReference type="GO" id="GO:0016787">
    <property type="term" value="F:hydrolase activity"/>
    <property type="evidence" value="ECO:0007669"/>
    <property type="project" value="UniProtKB-KW"/>
</dbReference>
<evidence type="ECO:0000256" key="3">
    <source>
        <dbReference type="ARBA" id="ARBA00022840"/>
    </source>
</evidence>
<dbReference type="OrthoDB" id="9778567at2"/>
<accession>A0A4D7JQM9</accession>
<dbReference type="Pfam" id="PF02682">
    <property type="entry name" value="CT_C_D"/>
    <property type="match status" value="1"/>
</dbReference>
<evidence type="ECO:0000313" key="6">
    <source>
        <dbReference type="Proteomes" id="UP000298616"/>
    </source>
</evidence>
<dbReference type="SUPFAM" id="SSF50891">
    <property type="entry name" value="Cyclophilin-like"/>
    <property type="match status" value="1"/>
</dbReference>
<proteinExistence type="predicted"/>
<dbReference type="GO" id="GO:0005524">
    <property type="term" value="F:ATP binding"/>
    <property type="evidence" value="ECO:0007669"/>
    <property type="project" value="UniProtKB-KW"/>
</dbReference>
<keyword evidence="3" id="KW-0067">ATP-binding</keyword>
<dbReference type="PANTHER" id="PTHR34698">
    <property type="entry name" value="5-OXOPROLINASE SUBUNIT B"/>
    <property type="match status" value="1"/>
</dbReference>
<organism evidence="5 6">
    <name type="scientific">Mangrovivirga cuniculi</name>
    <dbReference type="NCBI Taxonomy" id="2715131"/>
    <lineage>
        <taxon>Bacteria</taxon>
        <taxon>Pseudomonadati</taxon>
        <taxon>Bacteroidota</taxon>
        <taxon>Cytophagia</taxon>
        <taxon>Cytophagales</taxon>
        <taxon>Mangrovivirgaceae</taxon>
        <taxon>Mangrovivirga</taxon>
    </lineage>
</organism>